<organism evidence="1 3">
    <name type="scientific">Plasmodiophora brassicae</name>
    <name type="common">Clubroot disease agent</name>
    <dbReference type="NCBI Taxonomy" id="37360"/>
    <lineage>
        <taxon>Eukaryota</taxon>
        <taxon>Sar</taxon>
        <taxon>Rhizaria</taxon>
        <taxon>Endomyxa</taxon>
        <taxon>Phytomyxea</taxon>
        <taxon>Plasmodiophorida</taxon>
        <taxon>Plasmodiophoridae</taxon>
        <taxon>Plasmodiophora</taxon>
    </lineage>
</organism>
<keyword evidence="3" id="KW-1185">Reference proteome</keyword>
<dbReference type="EMBL" id="OVEO01000002">
    <property type="protein sequence ID" value="SPQ94525.1"/>
    <property type="molecule type" value="Genomic_DNA"/>
</dbReference>
<evidence type="ECO:0000313" key="2">
    <source>
        <dbReference type="EMBL" id="SPQ94525.1"/>
    </source>
</evidence>
<reference evidence="2 4" key="2">
    <citation type="submission" date="2018-03" db="EMBL/GenBank/DDBJ databases">
        <authorList>
            <person name="Fogelqvist J."/>
        </authorList>
    </citation>
    <scope>NUCLEOTIDE SEQUENCE [LARGE SCALE GENOMIC DNA]</scope>
</reference>
<dbReference type="Proteomes" id="UP000039324">
    <property type="component" value="Unassembled WGS sequence"/>
</dbReference>
<accession>A0A0G4ITJ8</accession>
<evidence type="ECO:0000313" key="4">
    <source>
        <dbReference type="Proteomes" id="UP000290189"/>
    </source>
</evidence>
<keyword evidence="2" id="KW-0496">Mitochondrion</keyword>
<geneLocation type="mitochondrion" evidence="2"/>
<dbReference type="EMBL" id="CDSF01000084">
    <property type="protein sequence ID" value="CEO98441.1"/>
    <property type="molecule type" value="Genomic_DNA"/>
</dbReference>
<evidence type="ECO:0000313" key="1">
    <source>
        <dbReference type="EMBL" id="CEO98441.1"/>
    </source>
</evidence>
<dbReference type="Proteomes" id="UP000290189">
    <property type="component" value="Unassembled WGS sequence"/>
</dbReference>
<dbReference type="AlphaFoldDB" id="A0A0G4ITJ8"/>
<sequence>MTRKRGRWSTATTTTTVSMVHDMPQHAVPVGAVLYADQQQVAQAYDDEGVVLFGFRPMHARSCREYRVRKRLYLLVTAGSTSIQDDVFDGAIDPSLSICKLSVMRVESHLTLIDLDKRPGRTQTFISSFFSRPSA</sequence>
<reference evidence="1 3" key="1">
    <citation type="submission" date="2015-02" db="EMBL/GenBank/DDBJ databases">
        <authorList>
            <person name="Chooi Y.-H."/>
        </authorList>
    </citation>
    <scope>NUCLEOTIDE SEQUENCE [LARGE SCALE GENOMIC DNA]</scope>
    <source>
        <strain evidence="1">E3</strain>
    </source>
</reference>
<gene>
    <name evidence="1" type="ORF">PBRA_006555</name>
    <name evidence="2" type="ORF">PLBR_LOCUS1740</name>
</gene>
<name>A0A0G4ITJ8_PLABS</name>
<proteinExistence type="predicted"/>
<evidence type="ECO:0000313" key="3">
    <source>
        <dbReference type="Proteomes" id="UP000039324"/>
    </source>
</evidence>
<protein>
    <submittedName>
        <fullName evidence="1">Uncharacterized protein</fullName>
    </submittedName>
</protein>